<dbReference type="RefSeq" id="XP_005789269.1">
    <property type="nucleotide sequence ID" value="XM_005789212.1"/>
</dbReference>
<organism evidence="2 3">
    <name type="scientific">Emiliania huxleyi (strain CCMP1516)</name>
    <dbReference type="NCBI Taxonomy" id="280463"/>
    <lineage>
        <taxon>Eukaryota</taxon>
        <taxon>Haptista</taxon>
        <taxon>Haptophyta</taxon>
        <taxon>Prymnesiophyceae</taxon>
        <taxon>Isochrysidales</taxon>
        <taxon>Noelaerhabdaceae</taxon>
        <taxon>Emiliania</taxon>
    </lineage>
</organism>
<reference evidence="2" key="2">
    <citation type="submission" date="2024-10" db="UniProtKB">
        <authorList>
            <consortium name="EnsemblProtists"/>
        </authorList>
    </citation>
    <scope>IDENTIFICATION</scope>
</reference>
<dbReference type="AlphaFoldDB" id="A0A0D3KM55"/>
<dbReference type="PaxDb" id="2903-EOD36840"/>
<feature type="region of interest" description="Disordered" evidence="1">
    <location>
        <begin position="1"/>
        <end position="32"/>
    </location>
</feature>
<dbReference type="HOGENOM" id="CLU_783983_0_0_1"/>
<name>A0A0D3KM55_EMIH1</name>
<dbReference type="Proteomes" id="UP000013827">
    <property type="component" value="Unassembled WGS sequence"/>
</dbReference>
<sequence length="354" mass="38289">MVKIPAVPKPSKTYVAGQREKNQKATPPSRPVRVVEAEEVENVRAELVKVPENCLEMQPVVTAAAAPLADGLGPVVKEAFGPGAKVKQMRLKSGVRTEEAKKSEDNIMKLIELITQGGSFDYTFEEDLSIPIDGNEQIDNIVVEAGTSIAIAVESTPIKQKVPILGTVTVGYQFVITCPLVAKLSLDFADGAEIQVPFSSLGCCTDWCASCKEKPPSACCESGGCCVKGGECACWTEPYLVLRPRTLELDVPLTLSLNDSIMISDIPAIISDPSKLLKTLVIAVTERPYIKAKAALRCCRDWVCFPFMQLFSLCANTCLLPCVLRGLSKRLVGMTFGPGADKEARKRARPEATR</sequence>
<evidence type="ECO:0000256" key="1">
    <source>
        <dbReference type="SAM" id="MobiDB-lite"/>
    </source>
</evidence>
<reference evidence="3" key="1">
    <citation type="journal article" date="2013" name="Nature">
        <title>Pan genome of the phytoplankton Emiliania underpins its global distribution.</title>
        <authorList>
            <person name="Read B.A."/>
            <person name="Kegel J."/>
            <person name="Klute M.J."/>
            <person name="Kuo A."/>
            <person name="Lefebvre S.C."/>
            <person name="Maumus F."/>
            <person name="Mayer C."/>
            <person name="Miller J."/>
            <person name="Monier A."/>
            <person name="Salamov A."/>
            <person name="Young J."/>
            <person name="Aguilar M."/>
            <person name="Claverie J.M."/>
            <person name="Frickenhaus S."/>
            <person name="Gonzalez K."/>
            <person name="Herman E.K."/>
            <person name="Lin Y.C."/>
            <person name="Napier J."/>
            <person name="Ogata H."/>
            <person name="Sarno A.F."/>
            <person name="Shmutz J."/>
            <person name="Schroeder D."/>
            <person name="de Vargas C."/>
            <person name="Verret F."/>
            <person name="von Dassow P."/>
            <person name="Valentin K."/>
            <person name="Van de Peer Y."/>
            <person name="Wheeler G."/>
            <person name="Dacks J.B."/>
            <person name="Delwiche C.F."/>
            <person name="Dyhrman S.T."/>
            <person name="Glockner G."/>
            <person name="John U."/>
            <person name="Richards T."/>
            <person name="Worden A.Z."/>
            <person name="Zhang X."/>
            <person name="Grigoriev I.V."/>
            <person name="Allen A.E."/>
            <person name="Bidle K."/>
            <person name="Borodovsky M."/>
            <person name="Bowler C."/>
            <person name="Brownlee C."/>
            <person name="Cock J.M."/>
            <person name="Elias M."/>
            <person name="Gladyshev V.N."/>
            <person name="Groth M."/>
            <person name="Guda C."/>
            <person name="Hadaegh A."/>
            <person name="Iglesias-Rodriguez M.D."/>
            <person name="Jenkins J."/>
            <person name="Jones B.M."/>
            <person name="Lawson T."/>
            <person name="Leese F."/>
            <person name="Lindquist E."/>
            <person name="Lobanov A."/>
            <person name="Lomsadze A."/>
            <person name="Malik S.B."/>
            <person name="Marsh M.E."/>
            <person name="Mackinder L."/>
            <person name="Mock T."/>
            <person name="Mueller-Roeber B."/>
            <person name="Pagarete A."/>
            <person name="Parker M."/>
            <person name="Probert I."/>
            <person name="Quesneville H."/>
            <person name="Raines C."/>
            <person name="Rensing S.A."/>
            <person name="Riano-Pachon D.M."/>
            <person name="Richier S."/>
            <person name="Rokitta S."/>
            <person name="Shiraiwa Y."/>
            <person name="Soanes D.M."/>
            <person name="van der Giezen M."/>
            <person name="Wahlund T.M."/>
            <person name="Williams B."/>
            <person name="Wilson W."/>
            <person name="Wolfe G."/>
            <person name="Wurch L.L."/>
        </authorList>
    </citation>
    <scope>NUCLEOTIDE SEQUENCE</scope>
</reference>
<dbReference type="EnsemblProtists" id="EOD36840">
    <property type="protein sequence ID" value="EOD36840"/>
    <property type="gene ID" value="EMIHUDRAFT_433714"/>
</dbReference>
<protein>
    <submittedName>
        <fullName evidence="2">Uncharacterized protein</fullName>
    </submittedName>
</protein>
<dbReference type="KEGG" id="ehx:EMIHUDRAFT_433714"/>
<dbReference type="GeneID" id="17282110"/>
<proteinExistence type="predicted"/>
<evidence type="ECO:0000313" key="3">
    <source>
        <dbReference type="Proteomes" id="UP000013827"/>
    </source>
</evidence>
<keyword evidence="3" id="KW-1185">Reference proteome</keyword>
<accession>A0A0D3KM55</accession>
<evidence type="ECO:0000313" key="2">
    <source>
        <dbReference type="EnsemblProtists" id="EOD36840"/>
    </source>
</evidence>